<feature type="non-terminal residue" evidence="1">
    <location>
        <position position="157"/>
    </location>
</feature>
<evidence type="ECO:0000313" key="2">
    <source>
        <dbReference type="Proteomes" id="UP000265520"/>
    </source>
</evidence>
<dbReference type="EMBL" id="LXQA010061632">
    <property type="protein sequence ID" value="MCI06378.1"/>
    <property type="molecule type" value="Genomic_DNA"/>
</dbReference>
<proteinExistence type="predicted"/>
<dbReference type="PANTHER" id="PTHR33736:SF28">
    <property type="entry name" value="F-BOX PLANT-LIKE PROTEIN"/>
    <property type="match status" value="1"/>
</dbReference>
<evidence type="ECO:0000313" key="1">
    <source>
        <dbReference type="EMBL" id="MCI06378.1"/>
    </source>
</evidence>
<dbReference type="Proteomes" id="UP000265520">
    <property type="component" value="Unassembled WGS sequence"/>
</dbReference>
<dbReference type="Gene3D" id="1.20.1280.50">
    <property type="match status" value="1"/>
</dbReference>
<reference evidence="1 2" key="1">
    <citation type="journal article" date="2018" name="Front. Plant Sci.">
        <title>Red Clover (Trifolium pratense) and Zigzag Clover (T. medium) - A Picture of Genomic Similarities and Differences.</title>
        <authorList>
            <person name="Dluhosova J."/>
            <person name="Istvanek J."/>
            <person name="Nedelnik J."/>
            <person name="Repkova J."/>
        </authorList>
    </citation>
    <scope>NUCLEOTIDE SEQUENCE [LARGE SCALE GENOMIC DNA]</scope>
    <source>
        <strain evidence="2">cv. 10/8</strain>
        <tissue evidence="1">Leaf</tissue>
    </source>
</reference>
<dbReference type="InterPro" id="IPR045283">
    <property type="entry name" value="AT3G44326-like"/>
</dbReference>
<dbReference type="PANTHER" id="PTHR33736">
    <property type="entry name" value="F-BOX PROTEIN-RELATED"/>
    <property type="match status" value="1"/>
</dbReference>
<accession>A0A392P309</accession>
<comment type="caution">
    <text evidence="1">The sequence shown here is derived from an EMBL/GenBank/DDBJ whole genome shotgun (WGS) entry which is preliminary data.</text>
</comment>
<dbReference type="SUPFAM" id="SSF81383">
    <property type="entry name" value="F-box domain"/>
    <property type="match status" value="1"/>
</dbReference>
<dbReference type="AlphaFoldDB" id="A0A392P309"/>
<organism evidence="1 2">
    <name type="scientific">Trifolium medium</name>
    <dbReference type="NCBI Taxonomy" id="97028"/>
    <lineage>
        <taxon>Eukaryota</taxon>
        <taxon>Viridiplantae</taxon>
        <taxon>Streptophyta</taxon>
        <taxon>Embryophyta</taxon>
        <taxon>Tracheophyta</taxon>
        <taxon>Spermatophyta</taxon>
        <taxon>Magnoliopsida</taxon>
        <taxon>eudicotyledons</taxon>
        <taxon>Gunneridae</taxon>
        <taxon>Pentapetalae</taxon>
        <taxon>rosids</taxon>
        <taxon>fabids</taxon>
        <taxon>Fabales</taxon>
        <taxon>Fabaceae</taxon>
        <taxon>Papilionoideae</taxon>
        <taxon>50 kb inversion clade</taxon>
        <taxon>NPAAA clade</taxon>
        <taxon>Hologalegina</taxon>
        <taxon>IRL clade</taxon>
        <taxon>Trifolieae</taxon>
        <taxon>Trifolium</taxon>
    </lineage>
</organism>
<protein>
    <submittedName>
        <fullName evidence="1">F-box protein</fullName>
    </submittedName>
</protein>
<keyword evidence="2" id="KW-1185">Reference proteome</keyword>
<dbReference type="InterPro" id="IPR036047">
    <property type="entry name" value="F-box-like_dom_sf"/>
</dbReference>
<name>A0A392P309_9FABA</name>
<sequence>MSGGVFSKLDTDIITFHILPHLDGKTLIILSSVSSQFYNLICSNNNNSENLWRNICTSTWPSFIASPMPDFFHSNVISILPGGYRTLFSDAFPPIHSPDLNIINPPPSPPPNVGFYYAVDIFLHGQPHPFSSLHATQLISTFEFQHTPHPLVIDRIG</sequence>